<dbReference type="OrthoDB" id="245563at2759"/>
<evidence type="ECO:0000256" key="2">
    <source>
        <dbReference type="ARBA" id="ARBA00005300"/>
    </source>
</evidence>
<evidence type="ECO:0000256" key="8">
    <source>
        <dbReference type="SAM" id="SignalP"/>
    </source>
</evidence>
<dbReference type="VEuPathDB" id="FungiDB:A1Q1_02634"/>
<comment type="caution">
    <text evidence="10">The sequence shown here is derived from an EMBL/GenBank/DDBJ whole genome shotgun (WGS) entry which is preliminary data.</text>
</comment>
<feature type="signal peptide" evidence="8">
    <location>
        <begin position="1"/>
        <end position="19"/>
    </location>
</feature>
<dbReference type="GO" id="GO:0004523">
    <property type="term" value="F:RNA-DNA hybrid ribonuclease activity"/>
    <property type="evidence" value="ECO:0007669"/>
    <property type="project" value="UniProtKB-EC"/>
</dbReference>
<dbReference type="EC" id="3.1.26.4" evidence="3"/>
<feature type="chain" id="PRO_5005686057" description="ribonuclease H" evidence="8">
    <location>
        <begin position="20"/>
        <end position="344"/>
    </location>
</feature>
<dbReference type="AlphaFoldDB" id="J5SZE9"/>
<organism evidence="10 11">
    <name type="scientific">Trichosporon asahii var. asahii (strain ATCC 90039 / CBS 2479 / JCM 2466 / KCTC 7840 / NBRC 103889/ NCYC 2677 / UAMH 7654)</name>
    <name type="common">Yeast</name>
    <dbReference type="NCBI Taxonomy" id="1186058"/>
    <lineage>
        <taxon>Eukaryota</taxon>
        <taxon>Fungi</taxon>
        <taxon>Dikarya</taxon>
        <taxon>Basidiomycota</taxon>
        <taxon>Agaricomycotina</taxon>
        <taxon>Tremellomycetes</taxon>
        <taxon>Trichosporonales</taxon>
        <taxon>Trichosporonaceae</taxon>
        <taxon>Trichosporon</taxon>
    </lineage>
</organism>
<dbReference type="HOGENOM" id="CLU_030894_0_2_1"/>
<dbReference type="GO" id="GO:0003676">
    <property type="term" value="F:nucleic acid binding"/>
    <property type="evidence" value="ECO:0007669"/>
    <property type="project" value="InterPro"/>
</dbReference>
<dbReference type="GO" id="GO:0046872">
    <property type="term" value="F:metal ion binding"/>
    <property type="evidence" value="ECO:0007669"/>
    <property type="project" value="UniProtKB-KW"/>
</dbReference>
<keyword evidence="6" id="KW-0255">Endonuclease</keyword>
<dbReference type="InterPro" id="IPR012337">
    <property type="entry name" value="RNaseH-like_sf"/>
</dbReference>
<dbReference type="GO" id="GO:0043137">
    <property type="term" value="P:DNA replication, removal of RNA primer"/>
    <property type="evidence" value="ECO:0007669"/>
    <property type="project" value="TreeGrafter"/>
</dbReference>
<dbReference type="PANTHER" id="PTHR10642">
    <property type="entry name" value="RIBONUCLEASE H1"/>
    <property type="match status" value="1"/>
</dbReference>
<evidence type="ECO:0000256" key="4">
    <source>
        <dbReference type="ARBA" id="ARBA00022722"/>
    </source>
</evidence>
<evidence type="ECO:0000256" key="6">
    <source>
        <dbReference type="ARBA" id="ARBA00022759"/>
    </source>
</evidence>
<evidence type="ECO:0000313" key="10">
    <source>
        <dbReference type="EMBL" id="EJT48351.1"/>
    </source>
</evidence>
<accession>J5SZE9</accession>
<feature type="domain" description="RNase H type-1" evidence="9">
    <location>
        <begin position="123"/>
        <end position="293"/>
    </location>
</feature>
<evidence type="ECO:0000313" key="11">
    <source>
        <dbReference type="Proteomes" id="UP000002748"/>
    </source>
</evidence>
<dbReference type="InterPro" id="IPR050092">
    <property type="entry name" value="RNase_H"/>
</dbReference>
<evidence type="ECO:0000256" key="1">
    <source>
        <dbReference type="ARBA" id="ARBA00000077"/>
    </source>
</evidence>
<evidence type="ECO:0000259" key="9">
    <source>
        <dbReference type="PROSITE" id="PS50879"/>
    </source>
</evidence>
<name>J5SZE9_TRIAS</name>
<reference evidence="10 11" key="1">
    <citation type="journal article" date="2012" name="Eukaryot. Cell">
        <title>Draft genome sequence of CBS 2479, the standard type strain of Trichosporon asahii.</title>
        <authorList>
            <person name="Yang R.Y."/>
            <person name="Li H.T."/>
            <person name="Zhu H."/>
            <person name="Zhou G.P."/>
            <person name="Wang M."/>
            <person name="Wang L."/>
        </authorList>
    </citation>
    <scope>NUCLEOTIDE SEQUENCE [LARGE SCALE GENOMIC DNA]</scope>
    <source>
        <strain evidence="11">ATCC 90039 / CBS 2479 / JCM 2466 / KCTC 7840 / NCYC 2677 / UAMH 7654</strain>
    </source>
</reference>
<dbReference type="GeneID" id="25986147"/>
<dbReference type="RefSeq" id="XP_014179370.1">
    <property type="nucleotide sequence ID" value="XM_014323895.1"/>
</dbReference>
<dbReference type="SUPFAM" id="SSF53098">
    <property type="entry name" value="Ribonuclease H-like"/>
    <property type="match status" value="1"/>
</dbReference>
<dbReference type="PANTHER" id="PTHR10642:SF26">
    <property type="entry name" value="RIBONUCLEASE H1"/>
    <property type="match status" value="1"/>
</dbReference>
<dbReference type="InterPro" id="IPR036397">
    <property type="entry name" value="RNaseH_sf"/>
</dbReference>
<gene>
    <name evidence="10" type="ORF">A1Q1_02634</name>
</gene>
<dbReference type="EMBL" id="ALBS01000206">
    <property type="protein sequence ID" value="EJT48351.1"/>
    <property type="molecule type" value="Genomic_DNA"/>
</dbReference>
<dbReference type="PROSITE" id="PS50879">
    <property type="entry name" value="RNASE_H_1"/>
    <property type="match status" value="1"/>
</dbReference>
<comment type="similarity">
    <text evidence="2">Belongs to the RNase H family.</text>
</comment>
<sequence length="344" mass="36618">MGLFCTMLSLTRLGRPVSALTLTRSERLPSVSSAKRSVLTTSAKFKKFPTEAEAKAFVASGTPPTFVPPNASAASSSGHGHGGALMSGVAKVTTAGGGAPPYVVRSVSRGPPHPLTYKGFKVHKGHFVVYTDGSSLANGTKGAAAGAGVYYGHSGEAKELNVAERVSGPVQTNNRGELLGTKGGPSAVKLTVQSIIIALENDPYPKFPMEIRTDSQYSIQYPLTPGITKWAPSWIARGWKTASGQAVKNVDMIRYLLHLVSSRKAPVRLSYVRGHIGEAGNEAADHLARTGAARPLPAKERSYEVKEKVDEKVEDIGTSVEVDESCLMSEEELRELERELAEDS</sequence>
<evidence type="ECO:0000256" key="5">
    <source>
        <dbReference type="ARBA" id="ARBA00022723"/>
    </source>
</evidence>
<proteinExistence type="inferred from homology"/>
<keyword evidence="7" id="KW-0378">Hydrolase</keyword>
<dbReference type="CDD" id="cd09280">
    <property type="entry name" value="RNase_HI_eukaryote_like"/>
    <property type="match status" value="1"/>
</dbReference>
<comment type="catalytic activity">
    <reaction evidence="1">
        <text>Endonucleolytic cleavage to 5'-phosphomonoester.</text>
        <dbReference type="EC" id="3.1.26.4"/>
    </reaction>
</comment>
<dbReference type="Pfam" id="PF00075">
    <property type="entry name" value="RNase_H"/>
    <property type="match status" value="1"/>
</dbReference>
<protein>
    <recommendedName>
        <fullName evidence="3">ribonuclease H</fullName>
        <ecNumber evidence="3">3.1.26.4</ecNumber>
    </recommendedName>
</protein>
<keyword evidence="8" id="KW-0732">Signal</keyword>
<keyword evidence="4" id="KW-0540">Nuclease</keyword>
<dbReference type="Gene3D" id="3.30.420.10">
    <property type="entry name" value="Ribonuclease H-like superfamily/Ribonuclease H"/>
    <property type="match status" value="1"/>
</dbReference>
<evidence type="ECO:0000256" key="3">
    <source>
        <dbReference type="ARBA" id="ARBA00012180"/>
    </source>
</evidence>
<keyword evidence="5" id="KW-0479">Metal-binding</keyword>
<dbReference type="KEGG" id="tasa:A1Q1_02634"/>
<dbReference type="InterPro" id="IPR002156">
    <property type="entry name" value="RNaseH_domain"/>
</dbReference>
<dbReference type="Proteomes" id="UP000002748">
    <property type="component" value="Unassembled WGS sequence"/>
</dbReference>
<evidence type="ECO:0000256" key="7">
    <source>
        <dbReference type="ARBA" id="ARBA00022801"/>
    </source>
</evidence>